<dbReference type="STRING" id="279824.SAMN03080617_02011"/>
<organism evidence="1 2">
    <name type="scientific">Algoriphagus alkaliphilus</name>
    <dbReference type="NCBI Taxonomy" id="279824"/>
    <lineage>
        <taxon>Bacteria</taxon>
        <taxon>Pseudomonadati</taxon>
        <taxon>Bacteroidota</taxon>
        <taxon>Cytophagia</taxon>
        <taxon>Cytophagales</taxon>
        <taxon>Cyclobacteriaceae</taxon>
        <taxon>Algoriphagus</taxon>
    </lineage>
</organism>
<accession>A0A1G5XV19</accession>
<gene>
    <name evidence="1" type="ORF">SAMN03080617_02011</name>
</gene>
<sequence length="56" mass="6351">MKELVKLVTEEGTQQEVQTMISAYLAEDILALDQAMTNSGMMADYRSILLEERNNN</sequence>
<evidence type="ECO:0000313" key="1">
    <source>
        <dbReference type="EMBL" id="SDA74182.1"/>
    </source>
</evidence>
<protein>
    <submittedName>
        <fullName evidence="1">Uncharacterized protein</fullName>
    </submittedName>
</protein>
<proteinExistence type="predicted"/>
<reference evidence="2" key="1">
    <citation type="submission" date="2016-10" db="EMBL/GenBank/DDBJ databases">
        <authorList>
            <person name="Varghese N."/>
            <person name="Submissions S."/>
        </authorList>
    </citation>
    <scope>NUCLEOTIDE SEQUENCE [LARGE SCALE GENOMIC DNA]</scope>
    <source>
        <strain evidence="2">DSM 22703</strain>
    </source>
</reference>
<name>A0A1G5XV19_9BACT</name>
<dbReference type="OrthoDB" id="9798714at2"/>
<dbReference type="EMBL" id="FMXE01000012">
    <property type="protein sequence ID" value="SDA74182.1"/>
    <property type="molecule type" value="Genomic_DNA"/>
</dbReference>
<dbReference type="AlphaFoldDB" id="A0A1G5XV19"/>
<evidence type="ECO:0000313" key="2">
    <source>
        <dbReference type="Proteomes" id="UP000198756"/>
    </source>
</evidence>
<dbReference type="Proteomes" id="UP000198756">
    <property type="component" value="Unassembled WGS sequence"/>
</dbReference>
<keyword evidence="2" id="KW-1185">Reference proteome</keyword>